<organism evidence="2 3">
    <name type="scientific">Vigna radiata var. radiata</name>
    <name type="common">Mung bean</name>
    <name type="synonym">Phaseolus aureus</name>
    <dbReference type="NCBI Taxonomy" id="3916"/>
    <lineage>
        <taxon>Eukaryota</taxon>
        <taxon>Viridiplantae</taxon>
        <taxon>Streptophyta</taxon>
        <taxon>Embryophyta</taxon>
        <taxon>Tracheophyta</taxon>
        <taxon>Spermatophyta</taxon>
        <taxon>Magnoliopsida</taxon>
        <taxon>eudicotyledons</taxon>
        <taxon>Gunneridae</taxon>
        <taxon>Pentapetalae</taxon>
        <taxon>rosids</taxon>
        <taxon>fabids</taxon>
        <taxon>Fabales</taxon>
        <taxon>Fabaceae</taxon>
        <taxon>Papilionoideae</taxon>
        <taxon>50 kb inversion clade</taxon>
        <taxon>NPAAA clade</taxon>
        <taxon>indigoferoid/millettioid clade</taxon>
        <taxon>Phaseoleae</taxon>
        <taxon>Vigna</taxon>
    </lineage>
</organism>
<proteinExistence type="predicted"/>
<dbReference type="AlphaFoldDB" id="A0A1S3VWC2"/>
<dbReference type="KEGG" id="vra:106778867"/>
<dbReference type="Proteomes" id="UP000087766">
    <property type="component" value="Unplaced"/>
</dbReference>
<evidence type="ECO:0000313" key="2">
    <source>
        <dbReference type="Proteomes" id="UP000087766"/>
    </source>
</evidence>
<reference evidence="3" key="1">
    <citation type="submission" date="2025-08" db="UniProtKB">
        <authorList>
            <consortium name="RefSeq"/>
        </authorList>
    </citation>
    <scope>IDENTIFICATION</scope>
    <source>
        <tissue evidence="3">Leaf</tissue>
    </source>
</reference>
<accession>A0A1S3VWC2</accession>
<dbReference type="GeneID" id="106778867"/>
<dbReference type="InterPro" id="IPR043502">
    <property type="entry name" value="DNA/RNA_pol_sf"/>
</dbReference>
<dbReference type="SUPFAM" id="SSF56672">
    <property type="entry name" value="DNA/RNA polymerases"/>
    <property type="match status" value="1"/>
</dbReference>
<dbReference type="STRING" id="3916.A0A1S3VWC2"/>
<dbReference type="PANTHER" id="PTHR11439:SF463">
    <property type="entry name" value="REVERSE TRANSCRIPTASE TY1_COPIA-TYPE DOMAIN-CONTAINING PROTEIN"/>
    <property type="match status" value="1"/>
</dbReference>
<gene>
    <name evidence="3" type="primary">LOC106778867</name>
</gene>
<dbReference type="PANTHER" id="PTHR11439">
    <property type="entry name" value="GAG-POL-RELATED RETROTRANSPOSON"/>
    <property type="match status" value="1"/>
</dbReference>
<sequence>MANLNFQDPQNKTSNTSRGGSFVARILKDYYFRQFGFAQHSPSSITIILVYADDILLSRNNLSKITTVKDHLHNKFHIKNLRDLKYFFGFEIARSQAGLCINKRKYCLELIFEASMLGCKPAPTPANPSLKLHVDEGLLLTDPSSYCRLIGRLIYLTNTRPNIAFAVQQLSQFVSTPRQPHMQQDMRIIRYLKNAPGFGLLYVADNSFRIHAYSDSD</sequence>
<dbReference type="InterPro" id="IPR013103">
    <property type="entry name" value="RVT_2"/>
</dbReference>
<evidence type="ECO:0000313" key="3">
    <source>
        <dbReference type="RefSeq" id="XP_014522354.1"/>
    </source>
</evidence>
<feature type="domain" description="Reverse transcriptase Ty1/copia-type" evidence="1">
    <location>
        <begin position="37"/>
        <end position="126"/>
    </location>
</feature>
<name>A0A1S3VWC2_VIGRR</name>
<dbReference type="OrthoDB" id="414945at2759"/>
<dbReference type="RefSeq" id="XP_014522354.1">
    <property type="nucleotide sequence ID" value="XM_014666868.1"/>
</dbReference>
<dbReference type="Pfam" id="PF07727">
    <property type="entry name" value="RVT_2"/>
    <property type="match status" value="1"/>
</dbReference>
<evidence type="ECO:0000259" key="1">
    <source>
        <dbReference type="Pfam" id="PF07727"/>
    </source>
</evidence>
<protein>
    <submittedName>
        <fullName evidence="3">Uncharacterized protein LOC106778867</fullName>
    </submittedName>
</protein>
<keyword evidence="2" id="KW-1185">Reference proteome</keyword>